<sequence>MWLSLTLGLLFLCIADYSRQLYKNIRIAQRTKLPYIVAPISIGIIQVMLFQTRWFPYLVDNVLPAWLRDNLRDVLSTSRWALKNRQVRKYGKVYLVVTPRVVMCNVSDAGVVVQVTHARGGWPKPIWQYQVVELYGLNVITSEGHHWARHRRRTATIFNEKNDALVWKESIRLVQEMLEEWKTANVSRDLLVQSTRDDVPKFALNVFSAAGFGVRMPSKPVADSSAEVNGPYGIFQDTPTPPQGFDFTFRGVVRYMSSNISTVILAIFILPKWAPRVLFPFLRRGFSAHRDLRKYLERLLSIAETEDSPTSSGLLQGMIRDRSTSTEGSLSDQEIISNGHIFTIAGHETTATTMRYALLLLALHQDVQEWVWQGIVEATRDEPTDVAAWDEERVYPKLVTPLCVMLETMRLYPPVVMVPKWTGNVARSIHYQDRDVPLEQGVNLNLNMNGLHYSEEYWGPDVQRFSPQRWDARNKKSYLARNAHLTGLNSAGLEYSTIHKPVRGAYIPFSDGVRACLGKKFAQVEVVIALTVILRQYRIELAQKGEQGRKQAERALEDSASMIALSMNQDVPLVFRERGQSQ</sequence>
<dbReference type="InterPro" id="IPR001128">
    <property type="entry name" value="Cyt_P450"/>
</dbReference>
<feature type="chain" id="PRO_5046147958" evidence="7">
    <location>
        <begin position="21"/>
        <end position="582"/>
    </location>
</feature>
<reference evidence="8 9" key="1">
    <citation type="submission" date="2024-07" db="EMBL/GenBank/DDBJ databases">
        <title>Section-level genome sequencing and comparative genomics of Aspergillus sections Usti and Cavernicolus.</title>
        <authorList>
            <consortium name="Lawrence Berkeley National Laboratory"/>
            <person name="Nybo J.L."/>
            <person name="Vesth T.C."/>
            <person name="Theobald S."/>
            <person name="Frisvad J.C."/>
            <person name="Larsen T.O."/>
            <person name="Kjaerboelling I."/>
            <person name="Rothschild-Mancinelli K."/>
            <person name="Lyhne E.K."/>
            <person name="Kogle M.E."/>
            <person name="Barry K."/>
            <person name="Clum A."/>
            <person name="Na H."/>
            <person name="Ledsgaard L."/>
            <person name="Lin J."/>
            <person name="Lipzen A."/>
            <person name="Kuo A."/>
            <person name="Riley R."/>
            <person name="Mondo S."/>
            <person name="Labutti K."/>
            <person name="Haridas S."/>
            <person name="Pangalinan J."/>
            <person name="Salamov A.A."/>
            <person name="Simmons B.A."/>
            <person name="Magnuson J.K."/>
            <person name="Chen J."/>
            <person name="Drula E."/>
            <person name="Henrissat B."/>
            <person name="Wiebenga A."/>
            <person name="Lubbers R.J."/>
            <person name="Gomes A.C."/>
            <person name="Makela M.R."/>
            <person name="Stajich J."/>
            <person name="Grigoriev I.V."/>
            <person name="Mortensen U.H."/>
            <person name="De Vries R.P."/>
            <person name="Baker S.E."/>
            <person name="Andersen M.R."/>
        </authorList>
    </citation>
    <scope>NUCLEOTIDE SEQUENCE [LARGE SCALE GENOMIC DNA]</scope>
    <source>
        <strain evidence="8 9">CBS 209.92</strain>
    </source>
</reference>
<dbReference type="SUPFAM" id="SSF48264">
    <property type="entry name" value="Cytochrome P450"/>
    <property type="match status" value="1"/>
</dbReference>
<dbReference type="InterPro" id="IPR002401">
    <property type="entry name" value="Cyt_P450_E_grp-I"/>
</dbReference>
<evidence type="ECO:0000256" key="5">
    <source>
        <dbReference type="ARBA" id="ARBA00023004"/>
    </source>
</evidence>
<keyword evidence="6" id="KW-0503">Monooxygenase</keyword>
<dbReference type="PANTHER" id="PTHR24305:SF166">
    <property type="entry name" value="CYTOCHROME P450 12A4, MITOCHONDRIAL-RELATED"/>
    <property type="match status" value="1"/>
</dbReference>
<dbReference type="PRINTS" id="PR00385">
    <property type="entry name" value="P450"/>
</dbReference>
<dbReference type="Proteomes" id="UP001610563">
    <property type="component" value="Unassembled WGS sequence"/>
</dbReference>
<keyword evidence="4 6" id="KW-0560">Oxidoreductase</keyword>
<dbReference type="EMBL" id="JBFTWV010000081">
    <property type="protein sequence ID" value="KAL2788298.1"/>
    <property type="molecule type" value="Genomic_DNA"/>
</dbReference>
<dbReference type="PANTHER" id="PTHR24305">
    <property type="entry name" value="CYTOCHROME P450"/>
    <property type="match status" value="1"/>
</dbReference>
<evidence type="ECO:0000256" key="1">
    <source>
        <dbReference type="ARBA" id="ARBA00001971"/>
    </source>
</evidence>
<dbReference type="InterPro" id="IPR036396">
    <property type="entry name" value="Cyt_P450_sf"/>
</dbReference>
<keyword evidence="9" id="KW-1185">Reference proteome</keyword>
<comment type="caution">
    <text evidence="8">The sequence shown here is derived from an EMBL/GenBank/DDBJ whole genome shotgun (WGS) entry which is preliminary data.</text>
</comment>
<dbReference type="Pfam" id="PF00067">
    <property type="entry name" value="p450"/>
    <property type="match status" value="1"/>
</dbReference>
<proteinExistence type="inferred from homology"/>
<evidence type="ECO:0000256" key="6">
    <source>
        <dbReference type="RuleBase" id="RU000461"/>
    </source>
</evidence>
<evidence type="ECO:0000313" key="8">
    <source>
        <dbReference type="EMBL" id="KAL2788298.1"/>
    </source>
</evidence>
<keyword evidence="7" id="KW-0732">Signal</keyword>
<gene>
    <name evidence="8" type="ORF">BJX66DRAFT_340341</name>
</gene>
<comment type="cofactor">
    <cofactor evidence="1">
        <name>heme</name>
        <dbReference type="ChEBI" id="CHEBI:30413"/>
    </cofactor>
</comment>
<name>A0ABR4FYI7_9EURO</name>
<dbReference type="CDD" id="cd11070">
    <property type="entry name" value="CYP56-like"/>
    <property type="match status" value="1"/>
</dbReference>
<evidence type="ECO:0000256" key="2">
    <source>
        <dbReference type="ARBA" id="ARBA00010617"/>
    </source>
</evidence>
<dbReference type="PRINTS" id="PR00463">
    <property type="entry name" value="EP450I"/>
</dbReference>
<dbReference type="InterPro" id="IPR017972">
    <property type="entry name" value="Cyt_P450_CS"/>
</dbReference>
<dbReference type="PROSITE" id="PS00086">
    <property type="entry name" value="CYTOCHROME_P450"/>
    <property type="match status" value="1"/>
</dbReference>
<dbReference type="InterPro" id="IPR050121">
    <property type="entry name" value="Cytochrome_P450_monoxygenase"/>
</dbReference>
<dbReference type="Gene3D" id="1.10.630.10">
    <property type="entry name" value="Cytochrome P450"/>
    <property type="match status" value="1"/>
</dbReference>
<evidence type="ECO:0000256" key="3">
    <source>
        <dbReference type="ARBA" id="ARBA00022723"/>
    </source>
</evidence>
<keyword evidence="3 6" id="KW-0479">Metal-binding</keyword>
<evidence type="ECO:0000313" key="9">
    <source>
        <dbReference type="Proteomes" id="UP001610563"/>
    </source>
</evidence>
<comment type="similarity">
    <text evidence="2 6">Belongs to the cytochrome P450 family.</text>
</comment>
<evidence type="ECO:0000256" key="4">
    <source>
        <dbReference type="ARBA" id="ARBA00023002"/>
    </source>
</evidence>
<protein>
    <submittedName>
        <fullName evidence="8">Cytochrome P450</fullName>
    </submittedName>
</protein>
<evidence type="ECO:0000256" key="7">
    <source>
        <dbReference type="SAM" id="SignalP"/>
    </source>
</evidence>
<accession>A0ABR4FYI7</accession>
<keyword evidence="6" id="KW-0349">Heme</keyword>
<keyword evidence="5 6" id="KW-0408">Iron</keyword>
<feature type="signal peptide" evidence="7">
    <location>
        <begin position="1"/>
        <end position="20"/>
    </location>
</feature>
<organism evidence="8 9">
    <name type="scientific">Aspergillus keveii</name>
    <dbReference type="NCBI Taxonomy" id="714993"/>
    <lineage>
        <taxon>Eukaryota</taxon>
        <taxon>Fungi</taxon>
        <taxon>Dikarya</taxon>
        <taxon>Ascomycota</taxon>
        <taxon>Pezizomycotina</taxon>
        <taxon>Eurotiomycetes</taxon>
        <taxon>Eurotiomycetidae</taxon>
        <taxon>Eurotiales</taxon>
        <taxon>Aspergillaceae</taxon>
        <taxon>Aspergillus</taxon>
        <taxon>Aspergillus subgen. Nidulantes</taxon>
    </lineage>
</organism>